<evidence type="ECO:0000313" key="1">
    <source>
        <dbReference type="EMBL" id="SCM75412.1"/>
    </source>
</evidence>
<dbReference type="AlphaFoldDB" id="A0A212LCX2"/>
<dbReference type="RefSeq" id="WP_288195793.1">
    <property type="nucleotide sequence ID" value="NZ_LT608334.1"/>
</dbReference>
<accession>A0A212LCX2</accession>
<proteinExistence type="predicted"/>
<organism evidence="1">
    <name type="scientific">uncultured Pleomorphomonas sp</name>
    <dbReference type="NCBI Taxonomy" id="442121"/>
    <lineage>
        <taxon>Bacteria</taxon>
        <taxon>Pseudomonadati</taxon>
        <taxon>Pseudomonadota</taxon>
        <taxon>Alphaproteobacteria</taxon>
        <taxon>Hyphomicrobiales</taxon>
        <taxon>Pleomorphomonadaceae</taxon>
        <taxon>Pleomorphomonas</taxon>
        <taxon>environmental samples</taxon>
    </lineage>
</organism>
<reference evidence="1" key="1">
    <citation type="submission" date="2016-08" db="EMBL/GenBank/DDBJ databases">
        <authorList>
            <person name="Seilhamer J.J."/>
        </authorList>
    </citation>
    <scope>NUCLEOTIDE SEQUENCE</scope>
    <source>
        <strain evidence="1">86</strain>
    </source>
</reference>
<dbReference type="EMBL" id="FMJD01000006">
    <property type="protein sequence ID" value="SCM75412.1"/>
    <property type="molecule type" value="Genomic_DNA"/>
</dbReference>
<name>A0A212LCX2_9HYPH</name>
<sequence>MSYDYIRQAYGVVFEIGDRVQHASTLKVGTVVREGKTNKHYVRVRFAPNRRSYCHPLELKKLTPRPDRP</sequence>
<gene>
    <name evidence="1" type="ORF">KL86PLE_20080</name>
</gene>
<protein>
    <submittedName>
        <fullName evidence="1">Uncharacterized protein</fullName>
    </submittedName>
</protein>